<dbReference type="Proteomes" id="UP000050969">
    <property type="component" value="Unassembled WGS sequence"/>
</dbReference>
<dbReference type="STRING" id="1293598.IV56_GL002278"/>
<name>A0A0R2MPI8_9LACO</name>
<dbReference type="PANTHER" id="PTHR43355">
    <property type="entry name" value="FLAVIN REDUCTASE (NADPH)"/>
    <property type="match status" value="1"/>
</dbReference>
<comment type="caution">
    <text evidence="2">The sequence shown here is derived from an EMBL/GenBank/DDBJ whole genome shotgun (WGS) entry which is preliminary data.</text>
</comment>
<dbReference type="RefSeq" id="WP_056993273.1">
    <property type="nucleotide sequence ID" value="NZ_JQCE01000064.1"/>
</dbReference>
<dbReference type="InterPro" id="IPR051606">
    <property type="entry name" value="Polyketide_Oxido-like"/>
</dbReference>
<feature type="domain" description="NAD(P)-binding" evidence="1">
    <location>
        <begin position="7"/>
        <end position="203"/>
    </location>
</feature>
<keyword evidence="3" id="KW-1185">Reference proteome</keyword>
<dbReference type="InterPro" id="IPR016040">
    <property type="entry name" value="NAD(P)-bd_dom"/>
</dbReference>
<dbReference type="InterPro" id="IPR036291">
    <property type="entry name" value="NAD(P)-bd_dom_sf"/>
</dbReference>
<dbReference type="EMBL" id="JQCE01000064">
    <property type="protein sequence ID" value="KRO15510.1"/>
    <property type="molecule type" value="Genomic_DNA"/>
</dbReference>
<accession>A0A0R2MPI8</accession>
<reference evidence="2 3" key="1">
    <citation type="journal article" date="2015" name="Genome Announc.">
        <title>Expanding the biotechnology potential of lactobacilli through comparative genomics of 213 strains and associated genera.</title>
        <authorList>
            <person name="Sun Z."/>
            <person name="Harris H.M."/>
            <person name="McCann A."/>
            <person name="Guo C."/>
            <person name="Argimon S."/>
            <person name="Zhang W."/>
            <person name="Yang X."/>
            <person name="Jeffery I.B."/>
            <person name="Cooney J.C."/>
            <person name="Kagawa T.F."/>
            <person name="Liu W."/>
            <person name="Song Y."/>
            <person name="Salvetti E."/>
            <person name="Wrobel A."/>
            <person name="Rasinkangas P."/>
            <person name="Parkhill J."/>
            <person name="Rea M.C."/>
            <person name="O'Sullivan O."/>
            <person name="Ritari J."/>
            <person name="Douillard F.P."/>
            <person name="Paul Ross R."/>
            <person name="Yang R."/>
            <person name="Briner A.E."/>
            <person name="Felis G.E."/>
            <person name="de Vos W.M."/>
            <person name="Barrangou R."/>
            <person name="Klaenhammer T.R."/>
            <person name="Caufield P.W."/>
            <person name="Cui Y."/>
            <person name="Zhang H."/>
            <person name="O'Toole P.W."/>
        </authorList>
    </citation>
    <scope>NUCLEOTIDE SEQUENCE [LARGE SCALE GENOMIC DNA]</scope>
    <source>
        <strain evidence="2 3">DSM 24301</strain>
    </source>
</reference>
<dbReference type="GO" id="GO:0016646">
    <property type="term" value="F:oxidoreductase activity, acting on the CH-NH group of donors, NAD or NADP as acceptor"/>
    <property type="evidence" value="ECO:0007669"/>
    <property type="project" value="TreeGrafter"/>
</dbReference>
<dbReference type="PANTHER" id="PTHR43355:SF2">
    <property type="entry name" value="FLAVIN REDUCTASE (NADPH)"/>
    <property type="match status" value="1"/>
</dbReference>
<dbReference type="Pfam" id="PF13460">
    <property type="entry name" value="NAD_binding_10"/>
    <property type="match status" value="1"/>
</dbReference>
<gene>
    <name evidence="2" type="ORF">IV56_GL002278</name>
</gene>
<dbReference type="AlphaFoldDB" id="A0A0R2MPI8"/>
<protein>
    <submittedName>
        <fullName evidence="2">FMN reductase</fullName>
    </submittedName>
</protein>
<dbReference type="SUPFAM" id="SSF51735">
    <property type="entry name" value="NAD(P)-binding Rossmann-fold domains"/>
    <property type="match status" value="1"/>
</dbReference>
<sequence>MKIAVFGGSGRAGHVIVEEAIARGHQVTAIVRDEAAARRRLAPDVPLLVKAPQDVTTADLAGFDAVVDALSVPWGSGLGYLHLDFAKHIIEILANTPTLAVFILGSASLKMPGDSQPMFEEFPPEASQAPWYDGANFQYQEWQFLETVTNVNWIGVSPSEAFPTGPKTGYVMGTDTLLADDQGQSQISTGNMAAAILDELEHPQHIKQRFTVRDK</sequence>
<evidence type="ECO:0000259" key="1">
    <source>
        <dbReference type="Pfam" id="PF13460"/>
    </source>
</evidence>
<dbReference type="PATRIC" id="fig|1293598.4.peg.2379"/>
<proteinExistence type="predicted"/>
<dbReference type="Gene3D" id="3.40.50.720">
    <property type="entry name" value="NAD(P)-binding Rossmann-like Domain"/>
    <property type="match status" value="1"/>
</dbReference>
<evidence type="ECO:0000313" key="2">
    <source>
        <dbReference type="EMBL" id="KRO15510.1"/>
    </source>
</evidence>
<evidence type="ECO:0000313" key="3">
    <source>
        <dbReference type="Proteomes" id="UP000050969"/>
    </source>
</evidence>
<organism evidence="2 3">
    <name type="scientific">Lacticaseibacillus saniviri JCM 17471 = DSM 24301</name>
    <dbReference type="NCBI Taxonomy" id="1293598"/>
    <lineage>
        <taxon>Bacteria</taxon>
        <taxon>Bacillati</taxon>
        <taxon>Bacillota</taxon>
        <taxon>Bacilli</taxon>
        <taxon>Lactobacillales</taxon>
        <taxon>Lactobacillaceae</taxon>
        <taxon>Lacticaseibacillus</taxon>
    </lineage>
</organism>